<dbReference type="GO" id="GO:0042026">
    <property type="term" value="P:protein refolding"/>
    <property type="evidence" value="ECO:0007669"/>
    <property type="project" value="TreeGrafter"/>
</dbReference>
<organism evidence="5 6">
    <name type="scientific">Spodoptera exigua</name>
    <name type="common">Beet armyworm</name>
    <name type="synonym">Noctua fulgens</name>
    <dbReference type="NCBI Taxonomy" id="7107"/>
    <lineage>
        <taxon>Eukaryota</taxon>
        <taxon>Metazoa</taxon>
        <taxon>Ecdysozoa</taxon>
        <taxon>Arthropoda</taxon>
        <taxon>Hexapoda</taxon>
        <taxon>Insecta</taxon>
        <taxon>Pterygota</taxon>
        <taxon>Neoptera</taxon>
        <taxon>Endopterygota</taxon>
        <taxon>Lepidoptera</taxon>
        <taxon>Glossata</taxon>
        <taxon>Ditrysia</taxon>
        <taxon>Noctuoidea</taxon>
        <taxon>Noctuidae</taxon>
        <taxon>Amphipyrinae</taxon>
        <taxon>Spodoptera</taxon>
    </lineage>
</organism>
<keyword evidence="6" id="KW-1185">Reference proteome</keyword>
<accession>A0A835G9S2</accession>
<dbReference type="InterPro" id="IPR002068">
    <property type="entry name" value="A-crystallin/Hsp20_dom"/>
</dbReference>
<sequence>MASEQKKNAPENKERSLQKQNIPVQLTDLSIFDNTFAFMKEQFAEEMRRIEQHMSKLSNDLSKLYGQTSTVQTGIVQNADNVLSNWDVLTNSPLVQGEGEEKKLKLQFDVSQFDPTEITVKVTDDLLIVSAIHEEKTDDSMVYRGYNREFKLPPGIDPEQVLSSLSRDGVLTVEAPLPNLMLKQD</sequence>
<feature type="compositionally biased region" description="Basic and acidic residues" evidence="3">
    <location>
        <begin position="1"/>
        <end position="17"/>
    </location>
</feature>
<dbReference type="GO" id="GO:0005737">
    <property type="term" value="C:cytoplasm"/>
    <property type="evidence" value="ECO:0007669"/>
    <property type="project" value="TreeGrafter"/>
</dbReference>
<evidence type="ECO:0000256" key="1">
    <source>
        <dbReference type="PROSITE-ProRule" id="PRU00285"/>
    </source>
</evidence>
<reference evidence="5" key="1">
    <citation type="submission" date="2020-08" db="EMBL/GenBank/DDBJ databases">
        <title>Spodoptera exigua strain:BAW_Kor-Di-RS1 Genome sequencing and assembly.</title>
        <authorList>
            <person name="Kim J."/>
            <person name="Nam H.Y."/>
            <person name="Kwon M."/>
            <person name="Choi J.H."/>
            <person name="Cho S.R."/>
            <person name="Kim G.-H."/>
        </authorList>
    </citation>
    <scope>NUCLEOTIDE SEQUENCE</scope>
    <source>
        <strain evidence="5">BAW_Kor-Di-RS1</strain>
        <tissue evidence="5">Whole-body</tissue>
    </source>
</reference>
<feature type="domain" description="SHSP" evidence="4">
    <location>
        <begin position="85"/>
        <end position="185"/>
    </location>
</feature>
<feature type="region of interest" description="Disordered" evidence="3">
    <location>
        <begin position="1"/>
        <end position="20"/>
    </location>
</feature>
<dbReference type="CDD" id="cd06526">
    <property type="entry name" value="metazoan_ACD"/>
    <property type="match status" value="1"/>
</dbReference>
<dbReference type="Proteomes" id="UP000648187">
    <property type="component" value="Unassembled WGS sequence"/>
</dbReference>
<evidence type="ECO:0000313" key="5">
    <source>
        <dbReference type="EMBL" id="KAF9410746.1"/>
    </source>
</evidence>
<dbReference type="AlphaFoldDB" id="A0A835G9S2"/>
<comment type="similarity">
    <text evidence="1 2">Belongs to the small heat shock protein (HSP20) family.</text>
</comment>
<dbReference type="PANTHER" id="PTHR45640">
    <property type="entry name" value="HEAT SHOCK PROTEIN HSP-12.2-RELATED"/>
    <property type="match status" value="1"/>
</dbReference>
<comment type="caution">
    <text evidence="5">The sequence shown here is derived from an EMBL/GenBank/DDBJ whole genome shotgun (WGS) entry which is preliminary data.</text>
</comment>
<dbReference type="Gene3D" id="2.60.40.790">
    <property type="match status" value="1"/>
</dbReference>
<protein>
    <recommendedName>
        <fullName evidence="4">SHSP domain-containing protein</fullName>
    </recommendedName>
</protein>
<dbReference type="InterPro" id="IPR001436">
    <property type="entry name" value="Alpha-crystallin/sHSP_animal"/>
</dbReference>
<evidence type="ECO:0000259" key="4">
    <source>
        <dbReference type="PROSITE" id="PS01031"/>
    </source>
</evidence>
<dbReference type="SUPFAM" id="SSF49764">
    <property type="entry name" value="HSP20-like chaperones"/>
    <property type="match status" value="1"/>
</dbReference>
<proteinExistence type="inferred from homology"/>
<dbReference type="GO" id="GO:0051082">
    <property type="term" value="F:unfolded protein binding"/>
    <property type="evidence" value="ECO:0007669"/>
    <property type="project" value="TreeGrafter"/>
</dbReference>
<evidence type="ECO:0000256" key="3">
    <source>
        <dbReference type="SAM" id="MobiDB-lite"/>
    </source>
</evidence>
<name>A0A835G9S2_SPOEX</name>
<evidence type="ECO:0000313" key="6">
    <source>
        <dbReference type="Proteomes" id="UP000648187"/>
    </source>
</evidence>
<dbReference type="GO" id="GO:0009408">
    <property type="term" value="P:response to heat"/>
    <property type="evidence" value="ECO:0007669"/>
    <property type="project" value="TreeGrafter"/>
</dbReference>
<dbReference type="PANTHER" id="PTHR45640:SF26">
    <property type="entry name" value="RE23625P"/>
    <property type="match status" value="1"/>
</dbReference>
<dbReference type="PROSITE" id="PS01031">
    <property type="entry name" value="SHSP"/>
    <property type="match status" value="1"/>
</dbReference>
<dbReference type="GO" id="GO:0005634">
    <property type="term" value="C:nucleus"/>
    <property type="evidence" value="ECO:0007669"/>
    <property type="project" value="TreeGrafter"/>
</dbReference>
<dbReference type="EMBL" id="JACKWZ010000248">
    <property type="protein sequence ID" value="KAF9410746.1"/>
    <property type="molecule type" value="Genomic_DNA"/>
</dbReference>
<gene>
    <name evidence="5" type="ORF">HW555_010263</name>
</gene>
<dbReference type="Pfam" id="PF00011">
    <property type="entry name" value="HSP20"/>
    <property type="match status" value="1"/>
</dbReference>
<dbReference type="InterPro" id="IPR008978">
    <property type="entry name" value="HSP20-like_chaperone"/>
</dbReference>
<evidence type="ECO:0000256" key="2">
    <source>
        <dbReference type="RuleBase" id="RU003616"/>
    </source>
</evidence>
<dbReference type="PRINTS" id="PR00299">
    <property type="entry name" value="ACRYSTALLIN"/>
</dbReference>